<evidence type="ECO:0000313" key="5">
    <source>
        <dbReference type="EMBL" id="TQR85539.1"/>
    </source>
</evidence>
<keyword evidence="5" id="KW-0378">Hydrolase</keyword>
<evidence type="ECO:0000259" key="3">
    <source>
        <dbReference type="Pfam" id="PF00561"/>
    </source>
</evidence>
<dbReference type="EMBL" id="VIFX01000019">
    <property type="protein sequence ID" value="TQR85539.1"/>
    <property type="molecule type" value="Genomic_DNA"/>
</dbReference>
<dbReference type="Gene3D" id="3.40.50.1820">
    <property type="entry name" value="alpha/beta hydrolase"/>
    <property type="match status" value="1"/>
</dbReference>
<name>A0A544VZY4_9MYCO</name>
<evidence type="ECO:0000256" key="1">
    <source>
        <dbReference type="SAM" id="MobiDB-lite"/>
    </source>
</evidence>
<organism evidence="5 6">
    <name type="scientific">Mycolicibacterium hodleri</name>
    <dbReference type="NCBI Taxonomy" id="49897"/>
    <lineage>
        <taxon>Bacteria</taxon>
        <taxon>Bacillati</taxon>
        <taxon>Actinomycetota</taxon>
        <taxon>Actinomycetes</taxon>
        <taxon>Mycobacteriales</taxon>
        <taxon>Mycobacteriaceae</taxon>
        <taxon>Mycolicibacterium</taxon>
    </lineage>
</organism>
<protein>
    <submittedName>
        <fullName evidence="5">Alpha/beta hydrolase</fullName>
    </submittedName>
</protein>
<feature type="signal peptide" evidence="2">
    <location>
        <begin position="1"/>
        <end position="29"/>
    </location>
</feature>
<keyword evidence="6" id="KW-1185">Reference proteome</keyword>
<dbReference type="InterPro" id="IPR000073">
    <property type="entry name" value="AB_hydrolase_1"/>
</dbReference>
<gene>
    <name evidence="5" type="ORF">D8S82_15675</name>
</gene>
<reference evidence="5 6" key="1">
    <citation type="submission" date="2018-10" db="EMBL/GenBank/DDBJ databases">
        <title>Draft genome of Mycobacterium hodleri strain B.</title>
        <authorList>
            <person name="Amande T.J."/>
            <person name="Mcgenity T.J."/>
        </authorList>
    </citation>
    <scope>NUCLEOTIDE SEQUENCE [LARGE SCALE GENOMIC DNA]</scope>
    <source>
        <strain evidence="5 6">B</strain>
    </source>
</reference>
<dbReference type="SUPFAM" id="SSF53474">
    <property type="entry name" value="alpha/beta-Hydrolases"/>
    <property type="match status" value="1"/>
</dbReference>
<evidence type="ECO:0000256" key="2">
    <source>
        <dbReference type="SAM" id="SignalP"/>
    </source>
</evidence>
<feature type="domain" description="AB hydrolase-1" evidence="3">
    <location>
        <begin position="209"/>
        <end position="281"/>
    </location>
</feature>
<dbReference type="RefSeq" id="WP_142552981.1">
    <property type="nucleotide sequence ID" value="NZ_VIFX01000019.1"/>
</dbReference>
<comment type="caution">
    <text evidence="5">The sequence shown here is derived from an EMBL/GenBank/DDBJ whole genome shotgun (WGS) entry which is preliminary data.</text>
</comment>
<feature type="region of interest" description="Disordered" evidence="1">
    <location>
        <begin position="38"/>
        <end position="58"/>
    </location>
</feature>
<sequence>MRRHPQLLRALCLPVVAAVVLAGCSPGLAANPRFATDAGAGPQGAPETTPVVAGPPPVEAPKNDLTWRDCTSRTFAAASVPAVPGVSLDCATYDADVDSINGATGTLTIGVVRAKSTATPADAGPLVMTTGSDLPSSTQLPVWLSRGGADVLKTNPIVAVDRRGIGLSGALDCRDLFSRQEMLDQAQFESGNDPVANLSAVVQTATQSCTDTIAPGDSSYDNAHAAEDLERLRSTWDVPTLALLGIGNGAQVALAYAGSHPNKVSRLVLDSPLPLGIAAEARAEQKVKGQQAALTAFASQCVASGCALGPDPKGAIDAMLAGARQGTGPAGASVAALTDAIATALAFPRGDFVSSTAALATTLAAARSGDVAGLNTLINEAETQRETDGQFVNGCSDALNRPTPDRVRELVVEWGKLYPEFGTVGALDMVNCLAWPSGSTPPDPQNLKIPVLLLGVQNDPIVGNEGVAAVAATIINSGAANRRVMWQGVGHGASIYSTCAVPPVLSYLGTGKVPETDTYCPA</sequence>
<feature type="domain" description="Peptidase S33 tripeptidyl aminopeptidase-like C-terminal" evidence="4">
    <location>
        <begin position="419"/>
        <end position="520"/>
    </location>
</feature>
<feature type="chain" id="PRO_5021897773" evidence="2">
    <location>
        <begin position="30"/>
        <end position="522"/>
    </location>
</feature>
<dbReference type="Proteomes" id="UP000315759">
    <property type="component" value="Unassembled WGS sequence"/>
</dbReference>
<dbReference type="PROSITE" id="PS51257">
    <property type="entry name" value="PROKAR_LIPOPROTEIN"/>
    <property type="match status" value="1"/>
</dbReference>
<evidence type="ECO:0000259" key="4">
    <source>
        <dbReference type="Pfam" id="PF08386"/>
    </source>
</evidence>
<evidence type="ECO:0000313" key="6">
    <source>
        <dbReference type="Proteomes" id="UP000315759"/>
    </source>
</evidence>
<accession>A0A544VZY4</accession>
<dbReference type="InterPro" id="IPR029058">
    <property type="entry name" value="AB_hydrolase_fold"/>
</dbReference>
<dbReference type="InterPro" id="IPR013595">
    <property type="entry name" value="Pept_S33_TAP-like_C"/>
</dbReference>
<proteinExistence type="predicted"/>
<dbReference type="GO" id="GO:0016787">
    <property type="term" value="F:hydrolase activity"/>
    <property type="evidence" value="ECO:0007669"/>
    <property type="project" value="UniProtKB-KW"/>
</dbReference>
<dbReference type="Pfam" id="PF00561">
    <property type="entry name" value="Abhydrolase_1"/>
    <property type="match status" value="1"/>
</dbReference>
<dbReference type="Pfam" id="PF08386">
    <property type="entry name" value="Abhydrolase_4"/>
    <property type="match status" value="1"/>
</dbReference>
<keyword evidence="2" id="KW-0732">Signal</keyword>
<dbReference type="AlphaFoldDB" id="A0A544VZY4"/>